<name>A0ABU1VUA9_9GAMM</name>
<feature type="region of interest" description="Disordered" evidence="2">
    <location>
        <begin position="75"/>
        <end position="101"/>
    </location>
</feature>
<evidence type="ECO:0000256" key="1">
    <source>
        <dbReference type="SAM" id="Coils"/>
    </source>
</evidence>
<protein>
    <submittedName>
        <fullName evidence="3">Nucleic acid-binding Zn-ribbon protein</fullName>
    </submittedName>
</protein>
<reference evidence="3 4" key="1">
    <citation type="submission" date="2023-07" db="EMBL/GenBank/DDBJ databases">
        <title>Sorghum-associated microbial communities from plants grown in Nebraska, USA.</title>
        <authorList>
            <person name="Schachtman D."/>
        </authorList>
    </citation>
    <scope>NUCLEOTIDE SEQUENCE [LARGE SCALE GENOMIC DNA]</scope>
    <source>
        <strain evidence="3 4">4138</strain>
    </source>
</reference>
<comment type="caution">
    <text evidence="3">The sequence shown here is derived from an EMBL/GenBank/DDBJ whole genome shotgun (WGS) entry which is preliminary data.</text>
</comment>
<dbReference type="RefSeq" id="WP_310273733.1">
    <property type="nucleotide sequence ID" value="NZ_JAVDWR010000001.1"/>
</dbReference>
<gene>
    <name evidence="3" type="ORF">J2W69_000224</name>
</gene>
<evidence type="ECO:0000313" key="4">
    <source>
        <dbReference type="Proteomes" id="UP001257909"/>
    </source>
</evidence>
<evidence type="ECO:0000313" key="3">
    <source>
        <dbReference type="EMBL" id="MDR7119309.1"/>
    </source>
</evidence>
<dbReference type="Proteomes" id="UP001257909">
    <property type="component" value="Unassembled WGS sequence"/>
</dbReference>
<sequence>MSDDNDLLADEAPAYLDNSVSIEDELAQRLEASVAQHAVERAKLAELVSQLQEDNANLKQLIRELEQRIPLSIEQTQQQSEADDFSSLKLDFSLPQENTQG</sequence>
<feature type="coiled-coil region" evidence="1">
    <location>
        <begin position="41"/>
        <end position="75"/>
    </location>
</feature>
<keyword evidence="1" id="KW-0175">Coiled coil</keyword>
<accession>A0ABU1VUA9</accession>
<keyword evidence="4" id="KW-1185">Reference proteome</keyword>
<dbReference type="EMBL" id="JAVDWR010000001">
    <property type="protein sequence ID" value="MDR7119309.1"/>
    <property type="molecule type" value="Genomic_DNA"/>
</dbReference>
<proteinExistence type="predicted"/>
<organism evidence="3 4">
    <name type="scientific">Rheinheimera soli</name>
    <dbReference type="NCBI Taxonomy" id="443616"/>
    <lineage>
        <taxon>Bacteria</taxon>
        <taxon>Pseudomonadati</taxon>
        <taxon>Pseudomonadota</taxon>
        <taxon>Gammaproteobacteria</taxon>
        <taxon>Chromatiales</taxon>
        <taxon>Chromatiaceae</taxon>
        <taxon>Rheinheimera</taxon>
    </lineage>
</organism>
<evidence type="ECO:0000256" key="2">
    <source>
        <dbReference type="SAM" id="MobiDB-lite"/>
    </source>
</evidence>